<dbReference type="InterPro" id="IPR049254">
    <property type="entry name" value="Phage_tail_terminator"/>
</dbReference>
<dbReference type="EMBL" id="QXQB01000002">
    <property type="protein sequence ID" value="RJX40062.1"/>
    <property type="molecule type" value="Genomic_DNA"/>
</dbReference>
<dbReference type="AlphaFoldDB" id="A0A3A6PEG5"/>
<dbReference type="RefSeq" id="WP_120110018.1">
    <property type="nucleotide sequence ID" value="NZ_QXQB01000002.1"/>
</dbReference>
<keyword evidence="2" id="KW-1185">Reference proteome</keyword>
<dbReference type="OrthoDB" id="2063617at2"/>
<evidence type="ECO:0008006" key="3">
    <source>
        <dbReference type="Google" id="ProtNLM"/>
    </source>
</evidence>
<protein>
    <recommendedName>
        <fullName evidence="3">DUF5072 domain-containing protein</fullName>
    </recommendedName>
</protein>
<gene>
    <name evidence="1" type="ORF">D3P09_11850</name>
</gene>
<reference evidence="1 2" key="1">
    <citation type="submission" date="2018-09" db="EMBL/GenBank/DDBJ databases">
        <title>Paenibacillus aracenensis nov. sp. isolated from a cave in southern Spain.</title>
        <authorList>
            <person name="Jurado V."/>
            <person name="Gutierrez-Patricio S."/>
            <person name="Gonzalez-Pimentel J.L."/>
            <person name="Miller A.Z."/>
            <person name="Laiz L."/>
            <person name="Saiz-Jimenez C."/>
        </authorList>
    </citation>
    <scope>NUCLEOTIDE SEQUENCE [LARGE SCALE GENOMIC DNA]</scope>
    <source>
        <strain evidence="1 2">JCM 19203</strain>
    </source>
</reference>
<evidence type="ECO:0000313" key="1">
    <source>
        <dbReference type="EMBL" id="RJX40062.1"/>
    </source>
</evidence>
<name>A0A3A6PEG5_9BACL</name>
<organism evidence="1 2">
    <name type="scientific">Paenibacillus pinisoli</name>
    <dbReference type="NCBI Taxonomy" id="1276110"/>
    <lineage>
        <taxon>Bacteria</taxon>
        <taxon>Bacillati</taxon>
        <taxon>Bacillota</taxon>
        <taxon>Bacilli</taxon>
        <taxon>Bacillales</taxon>
        <taxon>Paenibacillaceae</taxon>
        <taxon>Paenibacillus</taxon>
    </lineage>
</organism>
<accession>A0A3A6PEG5</accession>
<dbReference type="Pfam" id="PF20765">
    <property type="entry name" value="Phage_tail_terminator_8"/>
    <property type="match status" value="1"/>
</dbReference>
<dbReference type="Proteomes" id="UP000267798">
    <property type="component" value="Unassembled WGS sequence"/>
</dbReference>
<proteinExistence type="predicted"/>
<sequence>MQVTINQVRHAVHSALEAAFPAIPITEEENKQMLDPPRFVVRLLEQTHTQELGRRYRREYPFVVQYSSPGGSHDDMYNMAEQLMTVLNWITVNDSRWPGQSMKVQMIEGVLQFSVTYRMLVWEQEPAVPAMRNMAQEGKINGS</sequence>
<evidence type="ECO:0000313" key="2">
    <source>
        <dbReference type="Proteomes" id="UP000267798"/>
    </source>
</evidence>
<comment type="caution">
    <text evidence="1">The sequence shown here is derived from an EMBL/GenBank/DDBJ whole genome shotgun (WGS) entry which is preliminary data.</text>
</comment>